<dbReference type="OrthoDB" id="42561at2759"/>
<reference evidence="2 3" key="1">
    <citation type="submission" date="2018-10" db="EMBL/GenBank/DDBJ databases">
        <authorList>
            <consortium name="Pathogen Informatics"/>
        </authorList>
    </citation>
    <scope>NUCLEOTIDE SEQUENCE [LARGE SCALE GENOMIC DNA]</scope>
</reference>
<gene>
    <name evidence="2" type="ORF">MCOS_LOCUS5367</name>
</gene>
<sequence>MHRIASGCRSASKTSLFIGGSTKPLLIASQRTSFYEVDRAGGRNKGDKIEGLVRWWLRLKPWNEEIANLKRRLRRSNAGFDPCVHGQTRFLVRFPQLTDSDFKLWSVYTDADFDEGYSSAEFVRSNRDAVGPASGKGEPHNVPPDFLGSRTSGDEKKPLSPREKDSHPFSIMYSADRVKWYLDTFFRRGQKTCDKCGGPVMVTSVKACRLNVPEWRISTLSPESMALRKIGGVNGVITALYTFVNANILVLLVDTSSDGGGGGLYFEHELTVLLTGVVMNEANCGFVQFSHGGENFRLTDSRDTNIPPANLSILWSVSVTNKEKTKCTRSGSRIKAPFDAVIGLALRLCNSSTHPNPNGTLAILRH</sequence>
<keyword evidence="3" id="KW-1185">Reference proteome</keyword>
<feature type="compositionally biased region" description="Basic and acidic residues" evidence="1">
    <location>
        <begin position="152"/>
        <end position="167"/>
    </location>
</feature>
<dbReference type="EMBL" id="UXSR01005191">
    <property type="protein sequence ID" value="VDD79364.1"/>
    <property type="molecule type" value="Genomic_DNA"/>
</dbReference>
<proteinExistence type="predicted"/>
<accession>A0A0R3UEE5</accession>
<dbReference type="AlphaFoldDB" id="A0A0R3UEE5"/>
<organism evidence="2 3">
    <name type="scientific">Mesocestoides corti</name>
    <name type="common">Flatworm</name>
    <dbReference type="NCBI Taxonomy" id="53468"/>
    <lineage>
        <taxon>Eukaryota</taxon>
        <taxon>Metazoa</taxon>
        <taxon>Spiralia</taxon>
        <taxon>Lophotrochozoa</taxon>
        <taxon>Platyhelminthes</taxon>
        <taxon>Cestoda</taxon>
        <taxon>Eucestoda</taxon>
        <taxon>Cyclophyllidea</taxon>
        <taxon>Mesocestoididae</taxon>
        <taxon>Mesocestoides</taxon>
    </lineage>
</organism>
<evidence type="ECO:0000313" key="2">
    <source>
        <dbReference type="EMBL" id="VDD79364.1"/>
    </source>
</evidence>
<evidence type="ECO:0000256" key="1">
    <source>
        <dbReference type="SAM" id="MobiDB-lite"/>
    </source>
</evidence>
<protein>
    <submittedName>
        <fullName evidence="2">Uncharacterized protein</fullName>
    </submittedName>
</protein>
<evidence type="ECO:0000313" key="3">
    <source>
        <dbReference type="Proteomes" id="UP000267029"/>
    </source>
</evidence>
<dbReference type="Proteomes" id="UP000267029">
    <property type="component" value="Unassembled WGS sequence"/>
</dbReference>
<name>A0A0R3UEE5_MESCO</name>
<feature type="region of interest" description="Disordered" evidence="1">
    <location>
        <begin position="128"/>
        <end position="167"/>
    </location>
</feature>